<dbReference type="Proteomes" id="UP001589844">
    <property type="component" value="Unassembled WGS sequence"/>
</dbReference>
<evidence type="ECO:0000256" key="2">
    <source>
        <dbReference type="ARBA" id="ARBA00009142"/>
    </source>
</evidence>
<dbReference type="InterPro" id="IPR002781">
    <property type="entry name" value="TM_pro_TauE-like"/>
</dbReference>
<evidence type="ECO:0000313" key="10">
    <source>
        <dbReference type="Proteomes" id="UP001589844"/>
    </source>
</evidence>
<evidence type="ECO:0000256" key="1">
    <source>
        <dbReference type="ARBA" id="ARBA00004651"/>
    </source>
</evidence>
<dbReference type="InterPro" id="IPR052017">
    <property type="entry name" value="TSUP"/>
</dbReference>
<protein>
    <recommendedName>
        <fullName evidence="8">Probable membrane transporter protein</fullName>
    </recommendedName>
</protein>
<comment type="caution">
    <text evidence="9">The sequence shown here is derived from an EMBL/GenBank/DDBJ whole genome shotgun (WGS) entry which is preliminary data.</text>
</comment>
<name>A0ABV6IE41_9BURK</name>
<evidence type="ECO:0000256" key="8">
    <source>
        <dbReference type="RuleBase" id="RU363041"/>
    </source>
</evidence>
<keyword evidence="5 8" id="KW-0812">Transmembrane</keyword>
<feature type="transmembrane region" description="Helical" evidence="8">
    <location>
        <begin position="200"/>
        <end position="221"/>
    </location>
</feature>
<evidence type="ECO:0000256" key="6">
    <source>
        <dbReference type="ARBA" id="ARBA00022989"/>
    </source>
</evidence>
<gene>
    <name evidence="9" type="ORF">ACFFJH_09615</name>
</gene>
<proteinExistence type="inferred from homology"/>
<evidence type="ECO:0000313" key="9">
    <source>
        <dbReference type="EMBL" id="MFC0350062.1"/>
    </source>
</evidence>
<evidence type="ECO:0000256" key="3">
    <source>
        <dbReference type="ARBA" id="ARBA00022448"/>
    </source>
</evidence>
<dbReference type="Pfam" id="PF01925">
    <property type="entry name" value="TauE"/>
    <property type="match status" value="1"/>
</dbReference>
<evidence type="ECO:0000256" key="5">
    <source>
        <dbReference type="ARBA" id="ARBA00022692"/>
    </source>
</evidence>
<comment type="subcellular location">
    <subcellularLocation>
        <location evidence="1 8">Cell membrane</location>
        <topology evidence="1 8">Multi-pass membrane protein</topology>
    </subcellularLocation>
</comment>
<dbReference type="PANTHER" id="PTHR30269:SF37">
    <property type="entry name" value="MEMBRANE TRANSPORTER PROTEIN"/>
    <property type="match status" value="1"/>
</dbReference>
<evidence type="ECO:0000256" key="4">
    <source>
        <dbReference type="ARBA" id="ARBA00022475"/>
    </source>
</evidence>
<keyword evidence="3" id="KW-0813">Transport</keyword>
<comment type="similarity">
    <text evidence="2 8">Belongs to the 4-toluene sulfonate uptake permease (TSUP) (TC 2.A.102) family.</text>
</comment>
<keyword evidence="4 8" id="KW-1003">Cell membrane</keyword>
<keyword evidence="7 8" id="KW-0472">Membrane</keyword>
<reference evidence="9 10" key="1">
    <citation type="submission" date="2024-09" db="EMBL/GenBank/DDBJ databases">
        <authorList>
            <person name="Sun Q."/>
            <person name="Mori K."/>
        </authorList>
    </citation>
    <scope>NUCLEOTIDE SEQUENCE [LARGE SCALE GENOMIC DNA]</scope>
    <source>
        <strain evidence="9 10">CCM 8677</strain>
    </source>
</reference>
<dbReference type="EMBL" id="JBHLXJ010000009">
    <property type="protein sequence ID" value="MFC0350062.1"/>
    <property type="molecule type" value="Genomic_DNA"/>
</dbReference>
<feature type="transmembrane region" description="Helical" evidence="8">
    <location>
        <begin position="43"/>
        <end position="63"/>
    </location>
</feature>
<feature type="transmembrane region" description="Helical" evidence="8">
    <location>
        <begin position="170"/>
        <end position="194"/>
    </location>
</feature>
<accession>A0ABV6IE41</accession>
<dbReference type="PANTHER" id="PTHR30269">
    <property type="entry name" value="TRANSMEMBRANE PROTEIN YFCA"/>
    <property type="match status" value="1"/>
</dbReference>
<evidence type="ECO:0000256" key="7">
    <source>
        <dbReference type="ARBA" id="ARBA00023136"/>
    </source>
</evidence>
<sequence length="249" mass="26799">MHEMSLLAWCVCAIAILITGISKSAFGGALGGVGVPLMTLFLSPRLVVAVLLPILCVMDVFGVKAYWKKWSVAELKVILPGGIVGIVLGAFAMGVFSDKHIKGMIGVIAVVFMLDRMFQLRQRLRWHHQPGKLFARVCAMVSGVTSTVAHAGGPPILVYLMAKDLAKEQFVATTAVFFTVVNAGKLVPYLALGFFTVDSLQIAACLAIFAPLGGWMGLHVLRVIPERYFYSLATALLGISGMKLIYDAL</sequence>
<organism evidence="9 10">
    <name type="scientific">Undibacterium danionis</name>
    <dbReference type="NCBI Taxonomy" id="1812100"/>
    <lineage>
        <taxon>Bacteria</taxon>
        <taxon>Pseudomonadati</taxon>
        <taxon>Pseudomonadota</taxon>
        <taxon>Betaproteobacteria</taxon>
        <taxon>Burkholderiales</taxon>
        <taxon>Oxalobacteraceae</taxon>
        <taxon>Undibacterium</taxon>
    </lineage>
</organism>
<keyword evidence="6 8" id="KW-1133">Transmembrane helix</keyword>
<feature type="transmembrane region" description="Helical" evidence="8">
    <location>
        <begin position="228"/>
        <end position="246"/>
    </location>
</feature>
<keyword evidence="10" id="KW-1185">Reference proteome</keyword>
<feature type="transmembrane region" description="Helical" evidence="8">
    <location>
        <begin position="75"/>
        <end position="95"/>
    </location>
</feature>